<evidence type="ECO:0000256" key="1">
    <source>
        <dbReference type="SAM" id="MobiDB-lite"/>
    </source>
</evidence>
<dbReference type="EMBL" id="AJVK01006195">
    <property type="status" value="NOT_ANNOTATED_CDS"/>
    <property type="molecule type" value="Genomic_DNA"/>
</dbReference>
<dbReference type="VEuPathDB" id="VectorBase:PPAI008172"/>
<evidence type="ECO:0000313" key="2">
    <source>
        <dbReference type="EnsemblMetazoa" id="PPAI008172-PA"/>
    </source>
</evidence>
<feature type="region of interest" description="Disordered" evidence="1">
    <location>
        <begin position="76"/>
        <end position="96"/>
    </location>
</feature>
<dbReference type="VEuPathDB" id="VectorBase:PPAPM1_009845"/>
<reference evidence="2" key="1">
    <citation type="submission" date="2022-08" db="UniProtKB">
        <authorList>
            <consortium name="EnsemblMetazoa"/>
        </authorList>
    </citation>
    <scope>IDENTIFICATION</scope>
    <source>
        <strain evidence="2">Israel</strain>
    </source>
</reference>
<name>A0A1B0DJ35_PHLPP</name>
<organism evidence="2 3">
    <name type="scientific">Phlebotomus papatasi</name>
    <name type="common">Sandfly</name>
    <dbReference type="NCBI Taxonomy" id="29031"/>
    <lineage>
        <taxon>Eukaryota</taxon>
        <taxon>Metazoa</taxon>
        <taxon>Ecdysozoa</taxon>
        <taxon>Arthropoda</taxon>
        <taxon>Hexapoda</taxon>
        <taxon>Insecta</taxon>
        <taxon>Pterygota</taxon>
        <taxon>Neoptera</taxon>
        <taxon>Endopterygota</taxon>
        <taxon>Diptera</taxon>
        <taxon>Nematocera</taxon>
        <taxon>Psychodoidea</taxon>
        <taxon>Psychodidae</taxon>
        <taxon>Phlebotomus</taxon>
        <taxon>Phlebotomus</taxon>
    </lineage>
</organism>
<dbReference type="Proteomes" id="UP000092462">
    <property type="component" value="Unassembled WGS sequence"/>
</dbReference>
<feature type="compositionally biased region" description="Basic residues" evidence="1">
    <location>
        <begin position="85"/>
        <end position="96"/>
    </location>
</feature>
<dbReference type="EnsemblMetazoa" id="PPAI008172-RA">
    <property type="protein sequence ID" value="PPAI008172-PA"/>
    <property type="gene ID" value="PPAI008172"/>
</dbReference>
<protein>
    <submittedName>
        <fullName evidence="2">Uncharacterized protein</fullName>
    </submittedName>
</protein>
<accession>A0A1B0DJ35</accession>
<keyword evidence="3" id="KW-1185">Reference proteome</keyword>
<proteinExistence type="predicted"/>
<evidence type="ECO:0000313" key="3">
    <source>
        <dbReference type="Proteomes" id="UP000092462"/>
    </source>
</evidence>
<dbReference type="InterPro" id="IPR019034">
    <property type="entry name" value="UPF0390"/>
</dbReference>
<sequence length="96" mass="10759">MPQGKIKVKTKVPDVVKQKLKKKKGVAFTRRANAPIQPKKAKLQETQKIKQMLSKAVNKSVEEDIRARAQEGEINFSKAQNAVAKHNRNTKGKPAE</sequence>
<dbReference type="Pfam" id="PF09495">
    <property type="entry name" value="DUF2462"/>
    <property type="match status" value="1"/>
</dbReference>
<dbReference type="AlphaFoldDB" id="A0A1B0DJ35"/>